<reference evidence="3" key="1">
    <citation type="submission" date="2022-11" db="EMBL/GenBank/DDBJ databases">
        <title>Parathalassolutuus dongxingensis gen. nov., sp. nov., a novel member of family Oceanospirillaceae isolated from a coastal shrimp pond in Guangxi, China.</title>
        <authorList>
            <person name="Chen H."/>
        </authorList>
    </citation>
    <scope>NUCLEOTIDE SEQUENCE</scope>
    <source>
        <strain evidence="3">G-43</strain>
    </source>
</reference>
<organism evidence="3 4">
    <name type="scientific">Parathalassolituus penaei</name>
    <dbReference type="NCBI Taxonomy" id="2997323"/>
    <lineage>
        <taxon>Bacteria</taxon>
        <taxon>Pseudomonadati</taxon>
        <taxon>Pseudomonadota</taxon>
        <taxon>Gammaproteobacteria</taxon>
        <taxon>Oceanospirillales</taxon>
        <taxon>Oceanospirillaceae</taxon>
        <taxon>Parathalassolituus</taxon>
    </lineage>
</organism>
<proteinExistence type="predicted"/>
<dbReference type="GO" id="GO:0055085">
    <property type="term" value="P:transmembrane transport"/>
    <property type="evidence" value="ECO:0007669"/>
    <property type="project" value="InterPro"/>
</dbReference>
<gene>
    <name evidence="3" type="primary">dctP</name>
    <name evidence="3" type="ORF">OUO13_18890</name>
</gene>
<sequence>MKKLFALGLMLLSLSPLSQAATTLKIATLAPDGTSWMKMMRGAADDIQKATDGRVKMKFFPGGVQGSDKSVLRKIQIRQLQGGAVSAGALNSISNVTQLYSLPFTFQNVEELRAVRSEFDPYISKSLEDKGYVLLGMTEGGFAYVMSNKSIAALSDFGGQKVWAPEGDVVSQTTFDKAGIAPVSLPISDVYTSLQTGLINTVGVNLSTSIALQWHSKLTHTTDFPLLFLMGMLVVDKGAFDKIDAADQTVVRDIMKKTFLAMDLQNQKDEEGARAALVKGGMNFVTLNETEQKAWHQLATDTLTELANKGVYPVELFKQLQERLQAVRAK</sequence>
<evidence type="ECO:0000256" key="1">
    <source>
        <dbReference type="ARBA" id="ARBA00022729"/>
    </source>
</evidence>
<protein>
    <submittedName>
        <fullName evidence="3">TRAP transporter substrate-binding protein DctP</fullName>
    </submittedName>
</protein>
<comment type="caution">
    <text evidence="3">The sequence shown here is derived from an EMBL/GenBank/DDBJ whole genome shotgun (WGS) entry which is preliminary data.</text>
</comment>
<dbReference type="Gene3D" id="3.40.190.170">
    <property type="entry name" value="Bacterial extracellular solute-binding protein, family 7"/>
    <property type="match status" value="1"/>
</dbReference>
<dbReference type="PANTHER" id="PTHR33376:SF5">
    <property type="entry name" value="EXTRACYTOPLASMIC SOLUTE RECEPTOR PROTEIN"/>
    <property type="match status" value="1"/>
</dbReference>
<dbReference type="PANTHER" id="PTHR33376">
    <property type="match status" value="1"/>
</dbReference>
<keyword evidence="1 2" id="KW-0732">Signal</keyword>
<feature type="chain" id="PRO_5040922117" evidence="2">
    <location>
        <begin position="21"/>
        <end position="330"/>
    </location>
</feature>
<dbReference type="EMBL" id="JAPNOA010000059">
    <property type="protein sequence ID" value="MCY0967250.1"/>
    <property type="molecule type" value="Genomic_DNA"/>
</dbReference>
<dbReference type="Pfam" id="PF03480">
    <property type="entry name" value="DctP"/>
    <property type="match status" value="1"/>
</dbReference>
<evidence type="ECO:0000256" key="2">
    <source>
        <dbReference type="SAM" id="SignalP"/>
    </source>
</evidence>
<feature type="signal peptide" evidence="2">
    <location>
        <begin position="1"/>
        <end position="20"/>
    </location>
</feature>
<keyword evidence="4" id="KW-1185">Reference proteome</keyword>
<dbReference type="Proteomes" id="UP001150830">
    <property type="component" value="Unassembled WGS sequence"/>
</dbReference>
<dbReference type="InterPro" id="IPR038404">
    <property type="entry name" value="TRAP_DctP_sf"/>
</dbReference>
<dbReference type="InterPro" id="IPR018389">
    <property type="entry name" value="DctP_fam"/>
</dbReference>
<accession>A0A9X3IUD1</accession>
<dbReference type="RefSeq" id="WP_283175452.1">
    <property type="nucleotide sequence ID" value="NZ_JAPNOA010000059.1"/>
</dbReference>
<dbReference type="CDD" id="cd13670">
    <property type="entry name" value="PBP2_TRAP_Tp0957_like"/>
    <property type="match status" value="1"/>
</dbReference>
<dbReference type="NCBIfam" id="NF037995">
    <property type="entry name" value="TRAP_S1"/>
    <property type="match status" value="1"/>
</dbReference>
<name>A0A9X3IUD1_9GAMM</name>
<evidence type="ECO:0000313" key="4">
    <source>
        <dbReference type="Proteomes" id="UP001150830"/>
    </source>
</evidence>
<evidence type="ECO:0000313" key="3">
    <source>
        <dbReference type="EMBL" id="MCY0967250.1"/>
    </source>
</evidence>
<dbReference type="AlphaFoldDB" id="A0A9X3IUD1"/>